<dbReference type="RefSeq" id="WP_187708234.1">
    <property type="nucleotide sequence ID" value="NZ_CP060782.1"/>
</dbReference>
<dbReference type="SUPFAM" id="SSF55729">
    <property type="entry name" value="Acyl-CoA N-acyltransferases (Nat)"/>
    <property type="match status" value="1"/>
</dbReference>
<evidence type="ECO:0000313" key="5">
    <source>
        <dbReference type="Proteomes" id="UP000516105"/>
    </source>
</evidence>
<dbReference type="Gene3D" id="3.40.630.30">
    <property type="match status" value="1"/>
</dbReference>
<dbReference type="PANTHER" id="PTHR43877">
    <property type="entry name" value="AMINOALKYLPHOSPHONATE N-ACETYLTRANSFERASE-RELATED-RELATED"/>
    <property type="match status" value="1"/>
</dbReference>
<evidence type="ECO:0000313" key="4">
    <source>
        <dbReference type="EMBL" id="QNP45278.1"/>
    </source>
</evidence>
<dbReference type="Proteomes" id="UP000516105">
    <property type="component" value="Chromosome"/>
</dbReference>
<evidence type="ECO:0000256" key="1">
    <source>
        <dbReference type="ARBA" id="ARBA00022679"/>
    </source>
</evidence>
<accession>A0ABX6T982</accession>
<evidence type="ECO:0000256" key="2">
    <source>
        <dbReference type="ARBA" id="ARBA00023315"/>
    </source>
</evidence>
<keyword evidence="2" id="KW-0012">Acyltransferase</keyword>
<dbReference type="PROSITE" id="PS51186">
    <property type="entry name" value="GNAT"/>
    <property type="match status" value="1"/>
</dbReference>
<organism evidence="4 5">
    <name type="scientific">Sphingomonas sediminicola</name>
    <dbReference type="NCBI Taxonomy" id="386874"/>
    <lineage>
        <taxon>Bacteria</taxon>
        <taxon>Pseudomonadati</taxon>
        <taxon>Pseudomonadota</taxon>
        <taxon>Alphaproteobacteria</taxon>
        <taxon>Sphingomonadales</taxon>
        <taxon>Sphingomonadaceae</taxon>
        <taxon>Sphingomonas</taxon>
    </lineage>
</organism>
<name>A0ABX6T982_9SPHN</name>
<keyword evidence="1" id="KW-0808">Transferase</keyword>
<dbReference type="Pfam" id="PF00583">
    <property type="entry name" value="Acetyltransf_1"/>
    <property type="match status" value="1"/>
</dbReference>
<proteinExistence type="predicted"/>
<sequence>MNITYRRGGPEDAAELDRIFDTVFCDTFGHLYRAEDLNEFLTSFGIEDWRAQLQDPRFAVQIAEAGGRAAGFAKIGPLKLPIENERPAVLLDQLYVLKEHHGAGIARDLMDWVFDEARRRCAEDIYLTVFIDNHRARRFYDRFGFEPVGRYDFMVGKHVDEDVIMRKAL</sequence>
<protein>
    <submittedName>
        <fullName evidence="4">GNAT family N-acetyltransferase</fullName>
    </submittedName>
</protein>
<dbReference type="CDD" id="cd04301">
    <property type="entry name" value="NAT_SF"/>
    <property type="match status" value="1"/>
</dbReference>
<feature type="domain" description="N-acetyltransferase" evidence="3">
    <location>
        <begin position="3"/>
        <end position="169"/>
    </location>
</feature>
<keyword evidence="5" id="KW-1185">Reference proteome</keyword>
<dbReference type="InterPro" id="IPR000182">
    <property type="entry name" value="GNAT_dom"/>
</dbReference>
<dbReference type="EMBL" id="CP060782">
    <property type="protein sequence ID" value="QNP45278.1"/>
    <property type="molecule type" value="Genomic_DNA"/>
</dbReference>
<evidence type="ECO:0000259" key="3">
    <source>
        <dbReference type="PROSITE" id="PS51186"/>
    </source>
</evidence>
<reference evidence="4 5" key="1">
    <citation type="submission" date="2020-08" db="EMBL/GenBank/DDBJ databases">
        <title>Genome sequence of Sphingomonas sediminicola KACC 15039T.</title>
        <authorList>
            <person name="Hyun D.-W."/>
            <person name="Bae J.-W."/>
        </authorList>
    </citation>
    <scope>NUCLEOTIDE SEQUENCE [LARGE SCALE GENOMIC DNA]</scope>
    <source>
        <strain evidence="4 5">KACC 15039</strain>
    </source>
</reference>
<gene>
    <name evidence="4" type="ORF">H9L14_11660</name>
</gene>
<dbReference type="InterPro" id="IPR016181">
    <property type="entry name" value="Acyl_CoA_acyltransferase"/>
</dbReference>
<dbReference type="InterPro" id="IPR050832">
    <property type="entry name" value="Bact_Acetyltransf"/>
</dbReference>